<name>A0A0B2AHA5_9MICC</name>
<dbReference type="GO" id="GO:0016787">
    <property type="term" value="F:hydrolase activity"/>
    <property type="evidence" value="ECO:0007669"/>
    <property type="project" value="InterPro"/>
</dbReference>
<evidence type="ECO:0000259" key="2">
    <source>
        <dbReference type="Pfam" id="PF04909"/>
    </source>
</evidence>
<dbReference type="RefSeq" id="WP_043126194.1">
    <property type="nucleotide sequence ID" value="NZ_JTDL01000143.1"/>
</dbReference>
<keyword evidence="4" id="KW-1185">Reference proteome</keyword>
<keyword evidence="1" id="KW-0456">Lyase</keyword>
<dbReference type="GO" id="GO:0016831">
    <property type="term" value="F:carboxy-lyase activity"/>
    <property type="evidence" value="ECO:0007669"/>
    <property type="project" value="InterPro"/>
</dbReference>
<dbReference type="SUPFAM" id="SSF51556">
    <property type="entry name" value="Metallo-dependent hydrolases"/>
    <property type="match status" value="1"/>
</dbReference>
<dbReference type="InterPro" id="IPR032465">
    <property type="entry name" value="ACMSD"/>
</dbReference>
<dbReference type="InterPro" id="IPR032466">
    <property type="entry name" value="Metal_Hydrolase"/>
</dbReference>
<protein>
    <recommendedName>
        <fullName evidence="2">Amidohydrolase-related domain-containing protein</fullName>
    </recommendedName>
</protein>
<dbReference type="STRING" id="1338436.LK10_16860"/>
<dbReference type="OrthoDB" id="5172791at2"/>
<dbReference type="EMBL" id="JTDL01000143">
    <property type="protein sequence ID" value="KHL01306.1"/>
    <property type="molecule type" value="Genomic_DNA"/>
</dbReference>
<feature type="domain" description="Amidohydrolase-related" evidence="2">
    <location>
        <begin position="25"/>
        <end position="293"/>
    </location>
</feature>
<dbReference type="AlphaFoldDB" id="A0A0B2AHA5"/>
<evidence type="ECO:0000256" key="1">
    <source>
        <dbReference type="ARBA" id="ARBA00023239"/>
    </source>
</evidence>
<dbReference type="Gene3D" id="3.20.20.140">
    <property type="entry name" value="Metal-dependent hydrolases"/>
    <property type="match status" value="1"/>
</dbReference>
<dbReference type="Proteomes" id="UP000030982">
    <property type="component" value="Unassembled WGS sequence"/>
</dbReference>
<dbReference type="GO" id="GO:0005737">
    <property type="term" value="C:cytoplasm"/>
    <property type="evidence" value="ECO:0007669"/>
    <property type="project" value="TreeGrafter"/>
</dbReference>
<proteinExistence type="predicted"/>
<dbReference type="GO" id="GO:0019748">
    <property type="term" value="P:secondary metabolic process"/>
    <property type="evidence" value="ECO:0007669"/>
    <property type="project" value="TreeGrafter"/>
</dbReference>
<evidence type="ECO:0000313" key="4">
    <source>
        <dbReference type="Proteomes" id="UP000030982"/>
    </source>
</evidence>
<dbReference type="PANTHER" id="PTHR21240">
    <property type="entry name" value="2-AMINO-3-CARBOXYLMUCONATE-6-SEMIALDEHYDE DECARBOXYLASE"/>
    <property type="match status" value="1"/>
</dbReference>
<comment type="caution">
    <text evidence="3">The sequence shown here is derived from an EMBL/GenBank/DDBJ whole genome shotgun (WGS) entry which is preliminary data.</text>
</comment>
<dbReference type="CDD" id="cd01292">
    <property type="entry name" value="metallo-dependent_hydrolases"/>
    <property type="match status" value="1"/>
</dbReference>
<evidence type="ECO:0000313" key="3">
    <source>
        <dbReference type="EMBL" id="KHL01306.1"/>
    </source>
</evidence>
<dbReference type="PANTHER" id="PTHR21240:SF28">
    <property type="entry name" value="ISO-OROTATE DECARBOXYLASE (EUROFUNG)"/>
    <property type="match status" value="1"/>
</dbReference>
<dbReference type="InterPro" id="IPR006680">
    <property type="entry name" value="Amidohydro-rel"/>
</dbReference>
<accession>A0A0B2AHA5</accession>
<gene>
    <name evidence="3" type="ORF">LK10_16860</name>
</gene>
<organism evidence="3 4">
    <name type="scientific">Sinomonas humi</name>
    <dbReference type="NCBI Taxonomy" id="1338436"/>
    <lineage>
        <taxon>Bacteria</taxon>
        <taxon>Bacillati</taxon>
        <taxon>Actinomycetota</taxon>
        <taxon>Actinomycetes</taxon>
        <taxon>Micrococcales</taxon>
        <taxon>Micrococcaceae</taxon>
        <taxon>Sinomonas</taxon>
    </lineage>
</organism>
<sequence>MIPGPRSDAEIPGYLARLGIPGLADVHVHFMPEQVLTKVWAYFDAAESAYGMRWPILYRMGEQERLESARGFGLRAIPALSYAHRPKMAEWLNNWNAEFARRVPDALHCATMYPEDGVDEYVGRALEEGARLFKVHLQVGGFAPDDPLLAPAWARLEASGVPVVVHAGSAPREGRFTGPEPIARLLATHPQLKLVIAHLGMPEYWEFAELAGDFPNVHLDTTMVGTDFTERFAPLPEGFPARLAELADRIVLGSDFPNIPYPYAHQIQALARLGLGDDWMRKVLWENGARLLELTLP</sequence>
<dbReference type="Pfam" id="PF04909">
    <property type="entry name" value="Amidohydro_2"/>
    <property type="match status" value="1"/>
</dbReference>
<reference evidence="3 4" key="1">
    <citation type="submission" date="2014-09" db="EMBL/GenBank/DDBJ databases">
        <title>Genome sequence of Sinomonas sp. MUSC 117.</title>
        <authorList>
            <person name="Lee L.-H."/>
        </authorList>
    </citation>
    <scope>NUCLEOTIDE SEQUENCE [LARGE SCALE GENOMIC DNA]</scope>
    <source>
        <strain evidence="3 4">MUSC 117</strain>
    </source>
</reference>